<reference evidence="3" key="1">
    <citation type="submission" date="2021-01" db="EMBL/GenBank/DDBJ databases">
        <authorList>
            <person name="Kaushik A."/>
        </authorList>
    </citation>
    <scope>NUCLEOTIDE SEQUENCE</scope>
    <source>
        <strain evidence="3">AG4-R118</strain>
    </source>
</reference>
<dbReference type="Proteomes" id="UP000663888">
    <property type="component" value="Unassembled WGS sequence"/>
</dbReference>
<accession>A0A8H3BZF8</accession>
<proteinExistence type="predicted"/>
<evidence type="ECO:0000313" key="4">
    <source>
        <dbReference type="Proteomes" id="UP000663888"/>
    </source>
</evidence>
<feature type="compositionally biased region" description="Acidic residues" evidence="2">
    <location>
        <begin position="165"/>
        <end position="179"/>
    </location>
</feature>
<protein>
    <submittedName>
        <fullName evidence="3">Uncharacterized protein</fullName>
    </submittedName>
</protein>
<organism evidence="3 4">
    <name type="scientific">Rhizoctonia solani</name>
    <dbReference type="NCBI Taxonomy" id="456999"/>
    <lineage>
        <taxon>Eukaryota</taxon>
        <taxon>Fungi</taxon>
        <taxon>Dikarya</taxon>
        <taxon>Basidiomycota</taxon>
        <taxon>Agaricomycotina</taxon>
        <taxon>Agaricomycetes</taxon>
        <taxon>Cantharellales</taxon>
        <taxon>Ceratobasidiaceae</taxon>
        <taxon>Rhizoctonia</taxon>
    </lineage>
</organism>
<feature type="region of interest" description="Disordered" evidence="2">
    <location>
        <begin position="1034"/>
        <end position="1081"/>
    </location>
</feature>
<feature type="compositionally biased region" description="Basic and acidic residues" evidence="2">
    <location>
        <begin position="1105"/>
        <end position="1118"/>
    </location>
</feature>
<feature type="compositionally biased region" description="Basic residues" evidence="2">
    <location>
        <begin position="979"/>
        <end position="989"/>
    </location>
</feature>
<gene>
    <name evidence="3" type="ORF">RDB_LOCUS102442</name>
</gene>
<dbReference type="EMBL" id="CAJMWX010001113">
    <property type="protein sequence ID" value="CAE6468376.1"/>
    <property type="molecule type" value="Genomic_DNA"/>
</dbReference>
<sequence>MAGTKRNISTVQSPGTQSRLKKGKQVANEAEAVINISSGDEEYRDPTYPTPNQTIIADDDSDDDSDDNPGVISTAKTRSKQTGGKTAAAGPSKAPPVQKAAPKPRAPRKKKADDDFIVADDESEVTKPKRRRGRPRKKTNDEPAVSDDEAQVAKPKRRKRKQVESDEDELEDKPEEDADANALDGYGQKKHTLEWLHMTYRSALLAKAQVNITETLKNESERALTNAKRKLENDKAVILNQQVRLQELEHERLERMTPVERETYAQLELEQLQKEIGQLKIRCATKDAECTQIKKELVEMETKLQQETSNRMAMETKLIRAGMANADEAFMNVPTPDIILNNRQLQQAMDLLRAGVEQLLAGGQSAATVDQPPATSPATGPPPAAEESQDQPADPPRGRPQGGSKYVAMAQGPTSVAGSSSLHIVPPPPPKGTKRGQVLRNQMERTYRGDDNLAKAAYNELMQELSEATYVGNPFTMKHRDEAYTAHVDIAVAHQLATEDQCWHINVIRQHAEFTLVYRIKHARGPGGGPIQSRTAMSWLTHHTYNICVHTIDPVTKRSAGLTVMREGLYGRLEQRVRWAIREFQLLRHPKTQPRLDMAAIQLIMEQILSTSTTGLKRRVGLQTISAMLMCFYGAFRRGSLTSSDKSYQERGLYFKVGECEFPVLKPGRWKMVAKINNWKGYSGEVGHSKTFTFDPVNKAHNVNFDLPLCMALFFLSRGFFVGITDFIQLFEFNGDFLPLDPQYANLPVYVARTRRGLDLIEGKPIRMNGLASSINHHGGEAGIADAAIHPIRRGTSDVYAAGLAKDRAMMVMNHTQAAGAVFDNYTVGVEAFPLVGVRLEEFSGNLSPLERQIIANTKSISPAINCLIHRAQATGGPLELEKKTWRTITVEEEEKLMENADVYTATNQHKAKWLNYTSLFPNVVAPYSKECKRLVPKIKKHITPATSQQADIRLEEFEKANLELTNLRRKVLLKIRQPAKKQALKQRPKATAAERAAAREKMEKPGASFDEAMAMYQTEATLTGLVPTAAEAEAAGDPGSVQTQSADLPATAPDDSRTNYVEDDEEEIEMVPAPLPGKGLSLNDVPEFDKEFLPIHNSKRTGPKPKEVDSDTEDAPKDGSPVSLEDENQAEFFGIDVDIMRMIYGRYLYGPIEQGLKRQAAKRSEKLFICGDCPKFLSRVEKLVKQLKKQGQDTTDPQFTFSTEIIYNRHMRVRHCAWMNLELEMQQKDSTMLICPGCQEEFSNISLAHKHCRTECPKKSQFIPLYDDYIKTKPVDNPIVLRDRKDNRREQKWENKDVPITRAGLEVVRKLRDDLEANPNAFEEWFASIPEASWLNNWRLILTGILGSNFGNIAA</sequence>
<feature type="region of interest" description="Disordered" evidence="2">
    <location>
        <begin position="1"/>
        <end position="185"/>
    </location>
</feature>
<feature type="region of interest" description="Disordered" evidence="2">
    <location>
        <begin position="979"/>
        <end position="1007"/>
    </location>
</feature>
<feature type="compositionally biased region" description="Polar residues" evidence="2">
    <location>
        <begin position="1"/>
        <end position="18"/>
    </location>
</feature>
<keyword evidence="1" id="KW-0175">Coiled coil</keyword>
<feature type="compositionally biased region" description="Polar residues" evidence="2">
    <location>
        <begin position="412"/>
        <end position="422"/>
    </location>
</feature>
<comment type="caution">
    <text evidence="3">The sequence shown here is derived from an EMBL/GenBank/DDBJ whole genome shotgun (WGS) entry which is preliminary data.</text>
</comment>
<feature type="compositionally biased region" description="Low complexity" evidence="2">
    <location>
        <begin position="91"/>
        <end position="103"/>
    </location>
</feature>
<evidence type="ECO:0000256" key="2">
    <source>
        <dbReference type="SAM" id="MobiDB-lite"/>
    </source>
</evidence>
<evidence type="ECO:0000313" key="3">
    <source>
        <dbReference type="EMBL" id="CAE6468376.1"/>
    </source>
</evidence>
<name>A0A8H3BZF8_9AGAM</name>
<feature type="compositionally biased region" description="Basic residues" evidence="2">
    <location>
        <begin position="128"/>
        <end position="137"/>
    </location>
</feature>
<feature type="coiled-coil region" evidence="1">
    <location>
        <begin position="217"/>
        <end position="317"/>
    </location>
</feature>
<feature type="compositionally biased region" description="Acidic residues" evidence="2">
    <location>
        <begin position="57"/>
        <end position="67"/>
    </location>
</feature>
<feature type="region of interest" description="Disordered" evidence="2">
    <location>
        <begin position="1094"/>
        <end position="1128"/>
    </location>
</feature>
<feature type="region of interest" description="Disordered" evidence="2">
    <location>
        <begin position="363"/>
        <end position="436"/>
    </location>
</feature>
<evidence type="ECO:0000256" key="1">
    <source>
        <dbReference type="SAM" id="Coils"/>
    </source>
</evidence>
<feature type="compositionally biased region" description="Polar residues" evidence="2">
    <location>
        <begin position="74"/>
        <end position="84"/>
    </location>
</feature>